<keyword evidence="11" id="KW-1185">Reference proteome</keyword>
<dbReference type="GO" id="GO:0016592">
    <property type="term" value="C:mediator complex"/>
    <property type="evidence" value="ECO:0007669"/>
    <property type="project" value="InterPro"/>
</dbReference>
<dbReference type="PANTHER" id="PTHR13321:SF2">
    <property type="entry name" value="MEDIATOR OF RNA POLYMERASE II TRANSCRIPTION SUBUNIT 18"/>
    <property type="match status" value="1"/>
</dbReference>
<evidence type="ECO:0000256" key="5">
    <source>
        <dbReference type="ARBA" id="ARBA00023163"/>
    </source>
</evidence>
<comment type="subcellular location">
    <subcellularLocation>
        <location evidence="1 8">Nucleus</location>
    </subcellularLocation>
</comment>
<reference evidence="10 11" key="1">
    <citation type="journal article" date="2011" name="J. Biotechnol.">
        <title>High-quality genome sequence of Pichia pastoris CBS7435.</title>
        <authorList>
            <person name="Kuberl A."/>
            <person name="Schneider J."/>
            <person name="Thallinger G.G."/>
            <person name="Anderl I."/>
            <person name="Wibberg D."/>
            <person name="Hajek T."/>
            <person name="Jaenicke S."/>
            <person name="Brinkrolf K."/>
            <person name="Goesmann A."/>
            <person name="Szczepanowski R."/>
            <person name="Puhler A."/>
            <person name="Schwab H."/>
            <person name="Glieder A."/>
            <person name="Pichler H."/>
        </authorList>
    </citation>
    <scope>NUCLEOTIDE SEQUENCE [LARGE SCALE GENOMIC DNA]</scope>
    <source>
        <strain evidence="11">ATCC 76273 / CBS 7435 / CECT 11047 / NRRL Y-11430 / Wegner 21-1</strain>
    </source>
</reference>
<name>F2QYE7_KOMPC</name>
<dbReference type="Gene3D" id="2.40.320.10">
    <property type="entry name" value="Hypothetical Protein Pfu-838710-001"/>
    <property type="match status" value="1"/>
</dbReference>
<dbReference type="GO" id="GO:0070847">
    <property type="term" value="C:core mediator complex"/>
    <property type="evidence" value="ECO:0007669"/>
    <property type="project" value="TreeGrafter"/>
</dbReference>
<reference key="2">
    <citation type="submission" date="2011-04" db="EMBL/GenBank/DDBJ databases">
        <title>High-quality genome sequence of Pichia pastoris CBS 7435.</title>
        <authorList>
            <person name="Kueberl A."/>
            <person name="Schneider J."/>
            <person name="Thallinger G.G."/>
            <person name="Anderl I."/>
            <person name="Wibberg D."/>
            <person name="Hajek T."/>
            <person name="Jaenicke S."/>
            <person name="Brinkrolf K."/>
            <person name="Goesmann A."/>
            <person name="Szczepanowski R."/>
            <person name="Puehler A."/>
            <person name="Schwab H."/>
            <person name="Glieder A."/>
            <person name="Pichler H."/>
        </authorList>
    </citation>
    <scope>NUCLEOTIDE SEQUENCE</scope>
    <source>
        <strain>CBS 7435</strain>
    </source>
</reference>
<protein>
    <recommendedName>
        <fullName evidence="3 8">Mediator of RNA polymerase II transcription subunit 18</fullName>
    </recommendedName>
    <alternativeName>
        <fullName evidence="7 8">Mediator complex subunit 18</fullName>
    </alternativeName>
</protein>
<gene>
    <name evidence="8" type="primary">MED18</name>
    <name evidence="10" type="ordered locus">PP7435_Chr4-0250</name>
</gene>
<keyword evidence="8" id="KW-0010">Activator</keyword>
<keyword evidence="6 8" id="KW-0539">Nucleus</keyword>
<evidence type="ECO:0000256" key="6">
    <source>
        <dbReference type="ARBA" id="ARBA00023242"/>
    </source>
</evidence>
<dbReference type="Pfam" id="PF09637">
    <property type="entry name" value="Med18"/>
    <property type="match status" value="1"/>
</dbReference>
<accession>F2QYE7</accession>
<organism evidence="10 11">
    <name type="scientific">Komagataella phaffii (strain ATCC 76273 / CBS 7435 / CECT 11047 / NRRL Y-11430 / Wegner 21-1)</name>
    <name type="common">Yeast</name>
    <name type="synonym">Pichia pastoris</name>
    <dbReference type="NCBI Taxonomy" id="981350"/>
    <lineage>
        <taxon>Eukaryota</taxon>
        <taxon>Fungi</taxon>
        <taxon>Dikarya</taxon>
        <taxon>Ascomycota</taxon>
        <taxon>Saccharomycotina</taxon>
        <taxon>Pichiomycetes</taxon>
        <taxon>Pichiales</taxon>
        <taxon>Pichiaceae</taxon>
        <taxon>Komagataella</taxon>
    </lineage>
</organism>
<comment type="function">
    <text evidence="8">Component of the Mediator complex, a coactivator involved in the regulated transcription of nearly all RNA polymerase II-dependent genes. Mediator functions as a bridge to convey information from gene-specific regulatory proteins to the basal RNA polymerase II transcription machinery. Mediator is recruited to promoters by direct interactions with regulatory proteins and serves as a scaffold for the assembly of a functional preinitiation complex with RNA polymerase II and the general transcription factors.</text>
</comment>
<evidence type="ECO:0000256" key="7">
    <source>
        <dbReference type="ARBA" id="ARBA00032012"/>
    </source>
</evidence>
<evidence type="ECO:0000313" key="11">
    <source>
        <dbReference type="Proteomes" id="UP000006853"/>
    </source>
</evidence>
<feature type="compositionally biased region" description="Polar residues" evidence="9">
    <location>
        <begin position="178"/>
        <end position="197"/>
    </location>
</feature>
<keyword evidence="5 8" id="KW-0804">Transcription</keyword>
<proteinExistence type="inferred from homology"/>
<evidence type="ECO:0000256" key="9">
    <source>
        <dbReference type="SAM" id="MobiDB-lite"/>
    </source>
</evidence>
<evidence type="ECO:0000256" key="8">
    <source>
        <dbReference type="RuleBase" id="RU364150"/>
    </source>
</evidence>
<dbReference type="AlphaFoldDB" id="F2QYE7"/>
<comment type="subunit">
    <text evidence="8">Component of the Mediator complex.</text>
</comment>
<reference evidence="10 11" key="3">
    <citation type="journal article" date="2016" name="FEMS Yeast Res.">
        <title>Curation of the genome annotation of Pichia pastoris (Komagataella phaffii) CBS7435 from gene level to protein function.</title>
        <authorList>
            <person name="Valli M."/>
            <person name="Tatto N.E."/>
            <person name="Peymann A."/>
            <person name="Gruber C."/>
            <person name="Landes N."/>
            <person name="Ekker H."/>
            <person name="Thallinger G.G."/>
            <person name="Mattanovich D."/>
            <person name="Gasser B."/>
            <person name="Graf A.B."/>
        </authorList>
    </citation>
    <scope>GENOME REANNOTATION</scope>
    <source>
        <strain evidence="10 11">ATCC 76273 / CBS 7435 / CECT 11047 / NRRL Y-11430 / Wegner 21-1</strain>
    </source>
</reference>
<evidence type="ECO:0000256" key="3">
    <source>
        <dbReference type="ARBA" id="ARBA00019612"/>
    </source>
</evidence>
<evidence type="ECO:0000256" key="2">
    <source>
        <dbReference type="ARBA" id="ARBA00009814"/>
    </source>
</evidence>
<sequence>MVQQVSLVSRIQESQLQLILETLKSLTGMVPARLSTYTVILTPKFPYSPEFQTGKVNQIEQYKMRMSTEWKQDVEDPIDNTIELKDFELFNKKHLEALNKENRIWTLQISDVPLAGKRAVSSQTLYESTICSTDDVVGYLDELGYMPETQFWTHGYKFYRNDIVIAIYRVFMKQKQESAPNSKENTAAATNGSTRSDTAIESKNTDGMKIELDMDIDMKMDVDSNPESNLETKEETIEPETRLELIDKSREFFIKAYVNVAKMSDVENLSRATSLLEHLKSELEGLIEFSIPNRASMDSRIGSRLASSI</sequence>
<dbReference type="GO" id="GO:0003712">
    <property type="term" value="F:transcription coregulator activity"/>
    <property type="evidence" value="ECO:0007669"/>
    <property type="project" value="InterPro"/>
</dbReference>
<evidence type="ECO:0000256" key="4">
    <source>
        <dbReference type="ARBA" id="ARBA00023015"/>
    </source>
</evidence>
<dbReference type="EMBL" id="FR839631">
    <property type="protein sequence ID" value="CCA40425.1"/>
    <property type="molecule type" value="Genomic_DNA"/>
</dbReference>
<evidence type="ECO:0000313" key="10">
    <source>
        <dbReference type="EMBL" id="CCA40425.1"/>
    </source>
</evidence>
<dbReference type="Proteomes" id="UP000006853">
    <property type="component" value="Chromosome 4"/>
</dbReference>
<dbReference type="HOGENOM" id="CLU_058255_0_0_1"/>
<evidence type="ECO:0000256" key="1">
    <source>
        <dbReference type="ARBA" id="ARBA00004123"/>
    </source>
</evidence>
<dbReference type="GO" id="GO:0006357">
    <property type="term" value="P:regulation of transcription by RNA polymerase II"/>
    <property type="evidence" value="ECO:0007669"/>
    <property type="project" value="InterPro"/>
</dbReference>
<dbReference type="GO" id="GO:0006369">
    <property type="term" value="P:termination of RNA polymerase II transcription"/>
    <property type="evidence" value="ECO:0007669"/>
    <property type="project" value="TreeGrafter"/>
</dbReference>
<comment type="similarity">
    <text evidence="2 8">Belongs to the Mediator complex subunit 18 family.</text>
</comment>
<dbReference type="InterPro" id="IPR019095">
    <property type="entry name" value="Mediator_Med18"/>
</dbReference>
<keyword evidence="4 8" id="KW-0805">Transcription regulation</keyword>
<feature type="region of interest" description="Disordered" evidence="9">
    <location>
        <begin position="178"/>
        <end position="204"/>
    </location>
</feature>
<dbReference type="PANTHER" id="PTHR13321">
    <property type="entry name" value="MEDIATOR OF RNA POLYMERASE II TRANSCRIPTION, SUBUNIT 18"/>
    <property type="match status" value="1"/>
</dbReference>